<gene>
    <name evidence="4" type="ORF">NSE01_22360</name>
</gene>
<accession>A0A512AL58</accession>
<dbReference type="SUPFAM" id="SSF53335">
    <property type="entry name" value="S-adenosyl-L-methionine-dependent methyltransferases"/>
    <property type="match status" value="1"/>
</dbReference>
<evidence type="ECO:0000256" key="1">
    <source>
        <dbReference type="ARBA" id="ARBA00022603"/>
    </source>
</evidence>
<dbReference type="CDD" id="cd02440">
    <property type="entry name" value="AdoMet_MTases"/>
    <property type="match status" value="1"/>
</dbReference>
<dbReference type="PANTHER" id="PTHR43861">
    <property type="entry name" value="TRANS-ACONITATE 2-METHYLTRANSFERASE-RELATED"/>
    <property type="match status" value="1"/>
</dbReference>
<proteinExistence type="predicted"/>
<keyword evidence="1 4" id="KW-0489">Methyltransferase</keyword>
<organism evidence="4 5">
    <name type="scientific">Novosphingobium sediminis</name>
    <dbReference type="NCBI Taxonomy" id="707214"/>
    <lineage>
        <taxon>Bacteria</taxon>
        <taxon>Pseudomonadati</taxon>
        <taxon>Pseudomonadota</taxon>
        <taxon>Alphaproteobacteria</taxon>
        <taxon>Sphingomonadales</taxon>
        <taxon>Sphingomonadaceae</taxon>
        <taxon>Novosphingobium</taxon>
    </lineage>
</organism>
<dbReference type="GO" id="GO:0008168">
    <property type="term" value="F:methyltransferase activity"/>
    <property type="evidence" value="ECO:0007669"/>
    <property type="project" value="UniProtKB-KW"/>
</dbReference>
<dbReference type="RefSeq" id="WP_147159715.1">
    <property type="nucleotide sequence ID" value="NZ_BJYR01000014.1"/>
</dbReference>
<keyword evidence="2 4" id="KW-0808">Transferase</keyword>
<dbReference type="Pfam" id="PF13649">
    <property type="entry name" value="Methyltransf_25"/>
    <property type="match status" value="1"/>
</dbReference>
<dbReference type="AlphaFoldDB" id="A0A512AL58"/>
<comment type="caution">
    <text evidence="4">The sequence shown here is derived from an EMBL/GenBank/DDBJ whole genome shotgun (WGS) entry which is preliminary data.</text>
</comment>
<dbReference type="Gene3D" id="3.40.50.150">
    <property type="entry name" value="Vaccinia Virus protein VP39"/>
    <property type="match status" value="1"/>
</dbReference>
<keyword evidence="5" id="KW-1185">Reference proteome</keyword>
<dbReference type="GO" id="GO:0032259">
    <property type="term" value="P:methylation"/>
    <property type="evidence" value="ECO:0007669"/>
    <property type="project" value="UniProtKB-KW"/>
</dbReference>
<dbReference type="InterPro" id="IPR041698">
    <property type="entry name" value="Methyltransf_25"/>
</dbReference>
<dbReference type="PANTHER" id="PTHR43861:SF1">
    <property type="entry name" value="TRANS-ACONITATE 2-METHYLTRANSFERASE"/>
    <property type="match status" value="1"/>
</dbReference>
<dbReference type="EMBL" id="BJYR01000014">
    <property type="protein sequence ID" value="GEO00404.1"/>
    <property type="molecule type" value="Genomic_DNA"/>
</dbReference>
<feature type="domain" description="Methyltransferase" evidence="3">
    <location>
        <begin position="50"/>
        <end position="146"/>
    </location>
</feature>
<dbReference type="OrthoDB" id="9777638at2"/>
<name>A0A512AL58_9SPHN</name>
<evidence type="ECO:0000313" key="5">
    <source>
        <dbReference type="Proteomes" id="UP000321464"/>
    </source>
</evidence>
<evidence type="ECO:0000256" key="2">
    <source>
        <dbReference type="ARBA" id="ARBA00022679"/>
    </source>
</evidence>
<dbReference type="InterPro" id="IPR029063">
    <property type="entry name" value="SAM-dependent_MTases_sf"/>
</dbReference>
<sequence>MSDSHGTSGEDWADARGALWLAELDSYEQMLELLGIALLDRAALENGQHVADIGCGGGRTSRLAAHLVAPEGSVQGVDIAPMLMAEATRRAEAEGLRNLRFSTGDAASFVPEGAPFDRLLSRLGIMFFADPAAAFANLRRLLKDGGQADFAVWAAPQDNVWMSGARAIVAEHIELPVADPLAPGPFALADPDRFASLLRDAGFSQVDMQAWYGPIRVGGTGSDAAKAAEFSLRAFSFATVLVGAEAGLEEAIREKVIAFFRQFETPDGVQVPGKAWLVRAMA</sequence>
<reference evidence="4 5" key="1">
    <citation type="submission" date="2019-07" db="EMBL/GenBank/DDBJ databases">
        <title>Whole genome shotgun sequence of Novosphingobium sediminis NBRC 106119.</title>
        <authorList>
            <person name="Hosoyama A."/>
            <person name="Uohara A."/>
            <person name="Ohji S."/>
            <person name="Ichikawa N."/>
        </authorList>
    </citation>
    <scope>NUCLEOTIDE SEQUENCE [LARGE SCALE GENOMIC DNA]</scope>
    <source>
        <strain evidence="4 5">NBRC 106119</strain>
    </source>
</reference>
<evidence type="ECO:0000313" key="4">
    <source>
        <dbReference type="EMBL" id="GEO00404.1"/>
    </source>
</evidence>
<dbReference type="Proteomes" id="UP000321464">
    <property type="component" value="Unassembled WGS sequence"/>
</dbReference>
<protein>
    <submittedName>
        <fullName evidence="4">Methyltransferase</fullName>
    </submittedName>
</protein>
<evidence type="ECO:0000259" key="3">
    <source>
        <dbReference type="Pfam" id="PF13649"/>
    </source>
</evidence>